<dbReference type="InterPro" id="IPR051125">
    <property type="entry name" value="ABC-4/HrtB_transporter"/>
</dbReference>
<keyword evidence="5 7" id="KW-1133">Transmembrane helix</keyword>
<dbReference type="Pfam" id="PF12704">
    <property type="entry name" value="MacB_PCD"/>
    <property type="match status" value="1"/>
</dbReference>
<evidence type="ECO:0000256" key="6">
    <source>
        <dbReference type="ARBA" id="ARBA00023136"/>
    </source>
</evidence>
<evidence type="ECO:0000256" key="4">
    <source>
        <dbReference type="ARBA" id="ARBA00022692"/>
    </source>
</evidence>
<dbReference type="GO" id="GO:0005886">
    <property type="term" value="C:plasma membrane"/>
    <property type="evidence" value="ECO:0007669"/>
    <property type="project" value="UniProtKB-SubCell"/>
</dbReference>
<evidence type="ECO:0000259" key="9">
    <source>
        <dbReference type="Pfam" id="PF12704"/>
    </source>
</evidence>
<dbReference type="RefSeq" id="WP_128197746.1">
    <property type="nucleotide sequence ID" value="NZ_SACT01000002.1"/>
</dbReference>
<dbReference type="Proteomes" id="UP000288178">
    <property type="component" value="Unassembled WGS sequence"/>
</dbReference>
<feature type="transmembrane region" description="Helical" evidence="7">
    <location>
        <begin position="283"/>
        <end position="303"/>
    </location>
</feature>
<evidence type="ECO:0000256" key="2">
    <source>
        <dbReference type="ARBA" id="ARBA00022448"/>
    </source>
</evidence>
<feature type="domain" description="ABC3 transporter permease C-terminal" evidence="8">
    <location>
        <begin position="284"/>
        <end position="392"/>
    </location>
</feature>
<evidence type="ECO:0000256" key="5">
    <source>
        <dbReference type="ARBA" id="ARBA00022989"/>
    </source>
</evidence>
<keyword evidence="4 7" id="KW-0812">Transmembrane</keyword>
<feature type="transmembrane region" description="Helical" evidence="7">
    <location>
        <begin position="366"/>
        <end position="388"/>
    </location>
</feature>
<dbReference type="Pfam" id="PF02687">
    <property type="entry name" value="FtsX"/>
    <property type="match status" value="1"/>
</dbReference>
<dbReference type="PANTHER" id="PTHR43738:SF1">
    <property type="entry name" value="HEMIN TRANSPORT SYSTEM PERMEASE PROTEIN HRTB-RELATED"/>
    <property type="match status" value="1"/>
</dbReference>
<keyword evidence="6 7" id="KW-0472">Membrane</keyword>
<proteinExistence type="predicted"/>
<gene>
    <name evidence="10" type="ORF">ENE75_08310</name>
</gene>
<evidence type="ECO:0000256" key="3">
    <source>
        <dbReference type="ARBA" id="ARBA00022475"/>
    </source>
</evidence>
<protein>
    <submittedName>
        <fullName evidence="10">FtsX-like permease family protein</fullName>
    </submittedName>
</protein>
<accession>A0A3S3SDH3</accession>
<dbReference type="InterPro" id="IPR003838">
    <property type="entry name" value="ABC3_permease_C"/>
</dbReference>
<organism evidence="10 11">
    <name type="scientific">Rubrivivax albus</name>
    <dbReference type="NCBI Taxonomy" id="2499835"/>
    <lineage>
        <taxon>Bacteria</taxon>
        <taxon>Pseudomonadati</taxon>
        <taxon>Pseudomonadota</taxon>
        <taxon>Betaproteobacteria</taxon>
        <taxon>Burkholderiales</taxon>
        <taxon>Sphaerotilaceae</taxon>
        <taxon>Rubrivivax</taxon>
    </lineage>
</organism>
<reference evidence="10 11" key="1">
    <citation type="submission" date="2019-01" db="EMBL/GenBank/DDBJ databases">
        <authorList>
            <person name="Chen W.-M."/>
        </authorList>
    </citation>
    <scope>NUCLEOTIDE SEQUENCE [LARGE SCALE GENOMIC DNA]</scope>
    <source>
        <strain evidence="10 11">ICH-3</strain>
    </source>
</reference>
<dbReference type="InterPro" id="IPR025857">
    <property type="entry name" value="MacB_PCD"/>
</dbReference>
<evidence type="ECO:0000256" key="1">
    <source>
        <dbReference type="ARBA" id="ARBA00004651"/>
    </source>
</evidence>
<feature type="domain" description="MacB-like periplasmic core" evidence="9">
    <location>
        <begin position="17"/>
        <end position="252"/>
    </location>
</feature>
<dbReference type="OrthoDB" id="7298150at2"/>
<evidence type="ECO:0000313" key="10">
    <source>
        <dbReference type="EMBL" id="RVT52431.1"/>
    </source>
</evidence>
<evidence type="ECO:0000256" key="7">
    <source>
        <dbReference type="SAM" id="Phobius"/>
    </source>
</evidence>
<evidence type="ECO:0000313" key="11">
    <source>
        <dbReference type="Proteomes" id="UP000288178"/>
    </source>
</evidence>
<dbReference type="PANTHER" id="PTHR43738">
    <property type="entry name" value="ABC TRANSPORTER, MEMBRANE PROTEIN"/>
    <property type="match status" value="1"/>
</dbReference>
<keyword evidence="2" id="KW-0813">Transport</keyword>
<feature type="transmembrane region" description="Helical" evidence="7">
    <location>
        <begin position="323"/>
        <end position="346"/>
    </location>
</feature>
<dbReference type="AlphaFoldDB" id="A0A3S3SDH3"/>
<keyword evidence="11" id="KW-1185">Reference proteome</keyword>
<dbReference type="EMBL" id="SACT01000002">
    <property type="protein sequence ID" value="RVT52431.1"/>
    <property type="molecule type" value="Genomic_DNA"/>
</dbReference>
<feature type="transmembrane region" description="Helical" evidence="7">
    <location>
        <begin position="12"/>
        <end position="36"/>
    </location>
</feature>
<name>A0A3S3SDH3_9BURK</name>
<evidence type="ECO:0000259" key="8">
    <source>
        <dbReference type="Pfam" id="PF02687"/>
    </source>
</evidence>
<comment type="caution">
    <text evidence="10">The sequence shown here is derived from an EMBL/GenBank/DDBJ whole genome shotgun (WGS) entry which is preliminary data.</text>
</comment>
<sequence>MDLAVKDIRRHLGKFVATIVGVSMLLAIVLVMNGIYRGNIADGVWLIENLRTDLWVVERGRGGPFNEPSRLPLDSFKSVAATPGVAQASPLVLYTAQRALGRGAEQQFTVIGYDVFGGLGGPGRLVEGRTIRAAHYEVVADRKLGLALNDRFVLSGDTYTVVGVSAGAVDASGNPLLWMSLADAQDVQFEQDPRAVDQSRAATLQRLSAAGYGDAQAERLLPLVSGAPAQINAVLVRLQPGADRAAVAQHLRDWLYVNVYTTDEERTLMLEGRLKRISGVLGLFRTLLVIVSIVIIALIVYVLTIEKIKSIATLKLIGAPNSVIVRLILEQSLALTLASFAGAWLLRNLIAPGFPRTLSFAASETAITFAVMLAGGVLASGMAIWHALRTPPQLALGG</sequence>
<comment type="subcellular location">
    <subcellularLocation>
        <location evidence="1">Cell membrane</location>
        <topology evidence="1">Multi-pass membrane protein</topology>
    </subcellularLocation>
</comment>
<keyword evidence="3" id="KW-1003">Cell membrane</keyword>